<gene>
    <name evidence="1" type="ORF">JG688_00010640</name>
</gene>
<protein>
    <submittedName>
        <fullName evidence="1">Uncharacterized protein</fullName>
    </submittedName>
</protein>
<organism evidence="1 2">
    <name type="scientific">Phytophthora aleatoria</name>
    <dbReference type="NCBI Taxonomy" id="2496075"/>
    <lineage>
        <taxon>Eukaryota</taxon>
        <taxon>Sar</taxon>
        <taxon>Stramenopiles</taxon>
        <taxon>Oomycota</taxon>
        <taxon>Peronosporomycetes</taxon>
        <taxon>Peronosporales</taxon>
        <taxon>Peronosporaceae</taxon>
        <taxon>Phytophthora</taxon>
    </lineage>
</organism>
<reference evidence="1" key="1">
    <citation type="submission" date="2021-01" db="EMBL/GenBank/DDBJ databases">
        <title>Phytophthora aleatoria, a newly-described species from Pinus radiata is distinct from Phytophthora cactorum isolates based on comparative genomics.</title>
        <authorList>
            <person name="Mcdougal R."/>
            <person name="Panda P."/>
            <person name="Williams N."/>
            <person name="Studholme D.J."/>
        </authorList>
    </citation>
    <scope>NUCLEOTIDE SEQUENCE</scope>
    <source>
        <strain evidence="1">NZFS 4037</strain>
    </source>
</reference>
<name>A0A8J5J4S2_9STRA</name>
<dbReference type="EMBL" id="JAENGY010000686">
    <property type="protein sequence ID" value="KAG6958143.1"/>
    <property type="molecule type" value="Genomic_DNA"/>
</dbReference>
<sequence>MVATQAGDATIWMMMASLARVISTLPIMSKLLRCQAARAWVTLLDPVEPVQLPRDNAKGGDAGSGSD</sequence>
<dbReference type="Proteomes" id="UP000709295">
    <property type="component" value="Unassembled WGS sequence"/>
</dbReference>
<accession>A0A8J5J4S2</accession>
<dbReference type="AlphaFoldDB" id="A0A8J5J4S2"/>
<keyword evidence="2" id="KW-1185">Reference proteome</keyword>
<proteinExistence type="predicted"/>
<evidence type="ECO:0000313" key="1">
    <source>
        <dbReference type="EMBL" id="KAG6958143.1"/>
    </source>
</evidence>
<comment type="caution">
    <text evidence="1">The sequence shown here is derived from an EMBL/GenBank/DDBJ whole genome shotgun (WGS) entry which is preliminary data.</text>
</comment>
<evidence type="ECO:0000313" key="2">
    <source>
        <dbReference type="Proteomes" id="UP000709295"/>
    </source>
</evidence>